<comment type="caution">
    <text evidence="6">The sequence shown here is derived from an EMBL/GenBank/DDBJ whole genome shotgun (WGS) entry which is preliminary data.</text>
</comment>
<dbReference type="EMBL" id="JAGFBU010000005">
    <property type="protein sequence ID" value="MBP4142594.1"/>
    <property type="molecule type" value="Genomic_DNA"/>
</dbReference>
<dbReference type="CDD" id="cd02440">
    <property type="entry name" value="AdoMet_MTases"/>
    <property type="match status" value="1"/>
</dbReference>
<dbReference type="InterPro" id="IPR029063">
    <property type="entry name" value="SAM-dependent_MTases_sf"/>
</dbReference>
<keyword evidence="7" id="KW-1185">Reference proteome</keyword>
<proteinExistence type="inferred from homology"/>
<gene>
    <name evidence="6" type="ORF">J3S90_12355</name>
</gene>
<evidence type="ECO:0000259" key="5">
    <source>
        <dbReference type="PROSITE" id="PS51006"/>
    </source>
</evidence>
<evidence type="ECO:0000256" key="4">
    <source>
        <dbReference type="PROSITE-ProRule" id="PRU00354"/>
    </source>
</evidence>
<reference evidence="6 7" key="1">
    <citation type="submission" date="2021-03" db="EMBL/GenBank/DDBJ databases">
        <title>Flavobacterium Flabelliformis Sp. Nov. And Flavobacterium Geliluteum Sp. Nov., Two Novel Multidrug Resistant Psychrophilic Species Isolated From Antarctica.</title>
        <authorList>
            <person name="Kralova S."/>
            <person name="Busse H.J."/>
            <person name="Bezdicek M."/>
            <person name="Nykrynova M."/>
            <person name="Kroupova E."/>
            <person name="Krsek D."/>
            <person name="Sedlacek I."/>
        </authorList>
    </citation>
    <scope>NUCLEOTIDE SEQUENCE [LARGE SCALE GENOMIC DNA]</scope>
    <source>
        <strain evidence="6 7">P4023</strain>
    </source>
</reference>
<comment type="similarity">
    <text evidence="1">Belongs to the spermidine/spermine synthase family.</text>
</comment>
<dbReference type="Proteomes" id="UP000674217">
    <property type="component" value="Unassembled WGS sequence"/>
</dbReference>
<evidence type="ECO:0000256" key="1">
    <source>
        <dbReference type="ARBA" id="ARBA00007867"/>
    </source>
</evidence>
<dbReference type="PANTHER" id="PTHR43317">
    <property type="entry name" value="THERMOSPERMINE SYNTHASE ACAULIS5"/>
    <property type="match status" value="1"/>
</dbReference>
<protein>
    <submittedName>
        <fullName evidence="6">Fused MFS/spermidine synthase</fullName>
    </submittedName>
</protein>
<evidence type="ECO:0000313" key="6">
    <source>
        <dbReference type="EMBL" id="MBP4142594.1"/>
    </source>
</evidence>
<keyword evidence="3 4" id="KW-0620">Polyamine biosynthesis</keyword>
<organism evidence="6 7">
    <name type="scientific">Flavobacterium flabelliforme</name>
    <dbReference type="NCBI Taxonomy" id="2816119"/>
    <lineage>
        <taxon>Bacteria</taxon>
        <taxon>Pseudomonadati</taxon>
        <taxon>Bacteroidota</taxon>
        <taxon>Flavobacteriia</taxon>
        <taxon>Flavobacteriales</taxon>
        <taxon>Flavobacteriaceae</taxon>
        <taxon>Flavobacterium</taxon>
    </lineage>
</organism>
<dbReference type="PROSITE" id="PS51006">
    <property type="entry name" value="PABS_2"/>
    <property type="match status" value="1"/>
</dbReference>
<name>A0ABS5CVE6_9FLAO</name>
<dbReference type="RefSeq" id="WP_210646457.1">
    <property type="nucleotide sequence ID" value="NZ_JAGFBU010000005.1"/>
</dbReference>
<dbReference type="Pfam" id="PF01564">
    <property type="entry name" value="Spermine_synth"/>
    <property type="match status" value="1"/>
</dbReference>
<dbReference type="PANTHER" id="PTHR43317:SF1">
    <property type="entry name" value="THERMOSPERMINE SYNTHASE ACAULIS5"/>
    <property type="match status" value="1"/>
</dbReference>
<dbReference type="SUPFAM" id="SSF53335">
    <property type="entry name" value="S-adenosyl-L-methionine-dependent methyltransferases"/>
    <property type="match status" value="1"/>
</dbReference>
<dbReference type="NCBIfam" id="NF037959">
    <property type="entry name" value="MFS_SpdSyn"/>
    <property type="match status" value="1"/>
</dbReference>
<evidence type="ECO:0000313" key="7">
    <source>
        <dbReference type="Proteomes" id="UP000674217"/>
    </source>
</evidence>
<dbReference type="Gene3D" id="3.40.50.150">
    <property type="entry name" value="Vaccinia Virus protein VP39"/>
    <property type="match status" value="1"/>
</dbReference>
<accession>A0ABS5CVE6</accession>
<keyword evidence="2 4" id="KW-0808">Transferase</keyword>
<dbReference type="InterPro" id="IPR030374">
    <property type="entry name" value="PABS"/>
</dbReference>
<feature type="domain" description="PABS" evidence="5">
    <location>
        <begin position="93"/>
        <end position="221"/>
    </location>
</feature>
<sequence length="221" mass="25432">MIKKILSYLIPIKIYTSKSSLSNAIEVTWANGELVLDSENANYSYGSLQRILRLGLKNIGYDKIVSMNHILVLGVAGGSVIKTLVDEIKFKGKITGVEIDPEIIKIANTFFKLDTVENLQIVIDDAFEYVLKTKNKYDLIIIDVFQDTSMPAFLFENFFTKRICYLLRSRGVVLFNTMILNQNQNLRNKKYVSEFYESDFKIRTIARVEQHNELIVIDRLT</sequence>
<feature type="active site" description="Proton acceptor" evidence="4">
    <location>
        <position position="143"/>
    </location>
</feature>
<evidence type="ECO:0000256" key="2">
    <source>
        <dbReference type="ARBA" id="ARBA00022679"/>
    </source>
</evidence>
<evidence type="ECO:0000256" key="3">
    <source>
        <dbReference type="ARBA" id="ARBA00023115"/>
    </source>
</evidence>